<name>A0A6A6CV62_ZASCE</name>
<proteinExistence type="predicted"/>
<evidence type="ECO:0000313" key="4">
    <source>
        <dbReference type="EMBL" id="KAF2170078.1"/>
    </source>
</evidence>
<feature type="region of interest" description="Disordered" evidence="1">
    <location>
        <begin position="126"/>
        <end position="148"/>
    </location>
</feature>
<gene>
    <name evidence="4" type="ORF">M409DRAFT_19685</name>
</gene>
<sequence>MLFTRFATFLATSIAAANAVSIRYCSNENTGTGFNTGDYVYNTLGYCSTKCQNGSYAYAIVQGHGCWCSNDKPSNIQSPAGCSQQCPGYPAQYCGNTEQGLFGYVEVQPSGSAPCTNNATSLISSSPTTTANSSSPVTGTPGAATTTQSSTLSATPAAYTGAADKVFAWGVGNVVFGLVLGGAVAFGI</sequence>
<protein>
    <recommendedName>
        <fullName evidence="3">WSC domain-containing protein</fullName>
    </recommendedName>
</protein>
<dbReference type="EMBL" id="ML993586">
    <property type="protein sequence ID" value="KAF2170078.1"/>
    <property type="molecule type" value="Genomic_DNA"/>
</dbReference>
<accession>A0A6A6CV62</accession>
<dbReference type="RefSeq" id="XP_033670967.1">
    <property type="nucleotide sequence ID" value="XM_033805044.1"/>
</dbReference>
<dbReference type="Proteomes" id="UP000799537">
    <property type="component" value="Unassembled WGS sequence"/>
</dbReference>
<dbReference type="AlphaFoldDB" id="A0A6A6CV62"/>
<feature type="signal peptide" evidence="2">
    <location>
        <begin position="1"/>
        <end position="19"/>
    </location>
</feature>
<evidence type="ECO:0000256" key="1">
    <source>
        <dbReference type="SAM" id="MobiDB-lite"/>
    </source>
</evidence>
<dbReference type="PROSITE" id="PS51212">
    <property type="entry name" value="WSC"/>
    <property type="match status" value="1"/>
</dbReference>
<dbReference type="SMART" id="SM00321">
    <property type="entry name" value="WSC"/>
    <property type="match status" value="1"/>
</dbReference>
<organism evidence="4 5">
    <name type="scientific">Zasmidium cellare ATCC 36951</name>
    <dbReference type="NCBI Taxonomy" id="1080233"/>
    <lineage>
        <taxon>Eukaryota</taxon>
        <taxon>Fungi</taxon>
        <taxon>Dikarya</taxon>
        <taxon>Ascomycota</taxon>
        <taxon>Pezizomycotina</taxon>
        <taxon>Dothideomycetes</taxon>
        <taxon>Dothideomycetidae</taxon>
        <taxon>Mycosphaerellales</taxon>
        <taxon>Mycosphaerellaceae</taxon>
        <taxon>Zasmidium</taxon>
    </lineage>
</organism>
<keyword evidence="2" id="KW-0732">Signal</keyword>
<evidence type="ECO:0000313" key="5">
    <source>
        <dbReference type="Proteomes" id="UP000799537"/>
    </source>
</evidence>
<evidence type="ECO:0000256" key="2">
    <source>
        <dbReference type="SAM" id="SignalP"/>
    </source>
</evidence>
<feature type="chain" id="PRO_5025451250" description="WSC domain-containing protein" evidence="2">
    <location>
        <begin position="20"/>
        <end position="188"/>
    </location>
</feature>
<evidence type="ECO:0000259" key="3">
    <source>
        <dbReference type="PROSITE" id="PS51212"/>
    </source>
</evidence>
<dbReference type="Pfam" id="PF01822">
    <property type="entry name" value="WSC"/>
    <property type="match status" value="1"/>
</dbReference>
<dbReference type="InterPro" id="IPR002889">
    <property type="entry name" value="WSC_carb-bd"/>
</dbReference>
<dbReference type="GeneID" id="54558316"/>
<feature type="domain" description="WSC" evidence="3">
    <location>
        <begin position="19"/>
        <end position="107"/>
    </location>
</feature>
<keyword evidence="5" id="KW-1185">Reference proteome</keyword>
<reference evidence="4" key="1">
    <citation type="journal article" date="2020" name="Stud. Mycol.">
        <title>101 Dothideomycetes genomes: a test case for predicting lifestyles and emergence of pathogens.</title>
        <authorList>
            <person name="Haridas S."/>
            <person name="Albert R."/>
            <person name="Binder M."/>
            <person name="Bloem J."/>
            <person name="Labutti K."/>
            <person name="Salamov A."/>
            <person name="Andreopoulos B."/>
            <person name="Baker S."/>
            <person name="Barry K."/>
            <person name="Bills G."/>
            <person name="Bluhm B."/>
            <person name="Cannon C."/>
            <person name="Castanera R."/>
            <person name="Culley D."/>
            <person name="Daum C."/>
            <person name="Ezra D."/>
            <person name="Gonzalez J."/>
            <person name="Henrissat B."/>
            <person name="Kuo A."/>
            <person name="Liang C."/>
            <person name="Lipzen A."/>
            <person name="Lutzoni F."/>
            <person name="Magnuson J."/>
            <person name="Mondo S."/>
            <person name="Nolan M."/>
            <person name="Ohm R."/>
            <person name="Pangilinan J."/>
            <person name="Park H.-J."/>
            <person name="Ramirez L."/>
            <person name="Alfaro M."/>
            <person name="Sun H."/>
            <person name="Tritt A."/>
            <person name="Yoshinaga Y."/>
            <person name="Zwiers L.-H."/>
            <person name="Turgeon B."/>
            <person name="Goodwin S."/>
            <person name="Spatafora J."/>
            <person name="Crous P."/>
            <person name="Grigoriev I."/>
        </authorList>
    </citation>
    <scope>NUCLEOTIDE SEQUENCE</scope>
    <source>
        <strain evidence="4">ATCC 36951</strain>
    </source>
</reference>
<dbReference type="OrthoDB" id="2537459at2759"/>